<dbReference type="RefSeq" id="WP_017453224.1">
    <property type="nucleotide sequence ID" value="NZ_CP008956.1"/>
</dbReference>
<dbReference type="Proteomes" id="UP000501648">
    <property type="component" value="Chromosome"/>
</dbReference>
<gene>
    <name evidence="1" type="ORF">C798_13625</name>
</gene>
<accession>A0A6M3ZRN5</accession>
<evidence type="ECO:0000313" key="2">
    <source>
        <dbReference type="Proteomes" id="UP000501648"/>
    </source>
</evidence>
<organism evidence="1 2">
    <name type="scientific">Herbaspirillum rubrisubalbicans Os34</name>
    <dbReference type="NCBI Taxonomy" id="1235827"/>
    <lineage>
        <taxon>Bacteria</taxon>
        <taxon>Pseudomonadati</taxon>
        <taxon>Pseudomonadota</taxon>
        <taxon>Betaproteobacteria</taxon>
        <taxon>Burkholderiales</taxon>
        <taxon>Oxalobacteraceae</taxon>
        <taxon>Herbaspirillum</taxon>
    </lineage>
</organism>
<dbReference type="EMBL" id="CP008956">
    <property type="protein sequence ID" value="QJQ01236.1"/>
    <property type="molecule type" value="Genomic_DNA"/>
</dbReference>
<dbReference type="AlphaFoldDB" id="A0A6M3ZRN5"/>
<sequence length="108" mass="11796">MKETLTTMIHDASLQKAVATLPLDDGLVLFVYPLADGVIVGLGGARERTTSAKQILSRRSEDLERYGAWLPAMFNDGSLYVLRRMSSVDAQALPMDETALAIAEELLN</sequence>
<name>A0A6M3ZRN5_9BURK</name>
<reference evidence="1 2" key="1">
    <citation type="journal article" date="2012" name="J. Bacteriol.">
        <title>Genome sequence of the pathogenic Herbaspirillum seropedicae strain Os34, isolated from rice roots.</title>
        <authorList>
            <person name="Ye W."/>
            <person name="Ye S."/>
            <person name="Liu J."/>
            <person name="Chang S."/>
            <person name="Chen M."/>
            <person name="Zhu B."/>
            <person name="Guo L."/>
            <person name="An Q."/>
        </authorList>
    </citation>
    <scope>NUCLEOTIDE SEQUENCE [LARGE SCALE GENOMIC DNA]</scope>
    <source>
        <strain evidence="1 2">Os34</strain>
    </source>
</reference>
<evidence type="ECO:0000313" key="1">
    <source>
        <dbReference type="EMBL" id="QJQ01236.1"/>
    </source>
</evidence>
<proteinExistence type="predicted"/>
<protein>
    <submittedName>
        <fullName evidence="1">Uncharacterized protein</fullName>
    </submittedName>
</protein>